<evidence type="ECO:0000313" key="11">
    <source>
        <dbReference type="EMBL" id="NXD18331.1"/>
    </source>
</evidence>
<feature type="domain" description="SRCR" evidence="10">
    <location>
        <begin position="121"/>
        <end position="165"/>
    </location>
</feature>
<dbReference type="FunFam" id="3.10.250.10:FF:000007">
    <property type="entry name" value="Soluble scavenger receptor cysteine-rich domain-containing protein SSC5D"/>
    <property type="match status" value="1"/>
</dbReference>
<dbReference type="Pfam" id="PF00530">
    <property type="entry name" value="SRCR"/>
    <property type="match status" value="2"/>
</dbReference>
<proteinExistence type="predicted"/>
<feature type="non-terminal residue" evidence="11">
    <location>
        <position position="165"/>
    </location>
</feature>
<accession>A0A851TRJ8</accession>
<dbReference type="SUPFAM" id="SSF56487">
    <property type="entry name" value="SRCR-like"/>
    <property type="match status" value="2"/>
</dbReference>
<feature type="domain" description="SRCR" evidence="10">
    <location>
        <begin position="1"/>
        <end position="93"/>
    </location>
</feature>
<dbReference type="InterPro" id="IPR036772">
    <property type="entry name" value="SRCR-like_dom_sf"/>
</dbReference>
<dbReference type="Gene3D" id="3.10.250.10">
    <property type="entry name" value="SRCR-like domain"/>
    <property type="match status" value="2"/>
</dbReference>
<evidence type="ECO:0000256" key="7">
    <source>
        <dbReference type="ARBA" id="ARBA00064153"/>
    </source>
</evidence>
<comment type="caution">
    <text evidence="11">The sequence shown here is derived from an EMBL/GenBank/DDBJ whole genome shotgun (WGS) entry which is preliminary data.</text>
</comment>
<dbReference type="PROSITE" id="PS00420">
    <property type="entry name" value="SRCR_1"/>
    <property type="match status" value="1"/>
</dbReference>
<feature type="non-terminal residue" evidence="11">
    <location>
        <position position="1"/>
    </location>
</feature>
<dbReference type="Proteomes" id="UP000661971">
    <property type="component" value="Unassembled WGS sequence"/>
</dbReference>
<evidence type="ECO:0000256" key="8">
    <source>
        <dbReference type="ARBA" id="ARBA00069168"/>
    </source>
</evidence>
<dbReference type="PANTHER" id="PTHR19331">
    <property type="entry name" value="SCAVENGER RECEPTOR DOMAIN-CONTAINING"/>
    <property type="match status" value="1"/>
</dbReference>
<reference evidence="12" key="1">
    <citation type="submission" date="2023-07" db="EMBL/GenBank/DDBJ databases">
        <title>Bird 10,000 Genomes (B10K) Project - Family phase.</title>
        <authorList>
            <person name="Zhang G."/>
        </authorList>
    </citation>
    <scope>NUCLEOTIDE SEQUENCE [LARGE SCALE GENOMIC DNA]</scope>
</reference>
<dbReference type="PANTHER" id="PTHR19331:SF487">
    <property type="entry name" value="SOLUBLE SCAVENGER RECEPTOR CYSTEINE-RICH DOMAIN-CONTAINING PROTEIN SSC5D"/>
    <property type="match status" value="1"/>
</dbReference>
<dbReference type="SMART" id="SM00202">
    <property type="entry name" value="SR"/>
    <property type="match status" value="1"/>
</dbReference>
<feature type="disulfide bond" evidence="9">
    <location>
        <begin position="18"/>
        <end position="82"/>
    </location>
</feature>
<evidence type="ECO:0000256" key="2">
    <source>
        <dbReference type="ARBA" id="ARBA00022737"/>
    </source>
</evidence>
<evidence type="ECO:0000256" key="4">
    <source>
        <dbReference type="ARBA" id="ARBA00023170"/>
    </source>
</evidence>
<keyword evidence="5" id="KW-0325">Glycoprotein</keyword>
<dbReference type="EMBL" id="WBNA01000746">
    <property type="protein sequence ID" value="NXD18331.1"/>
    <property type="molecule type" value="Genomic_DNA"/>
</dbReference>
<keyword evidence="1" id="KW-0732">Signal</keyword>
<dbReference type="AlphaFoldDB" id="A0A851TRJ8"/>
<organism evidence="11 12">
    <name type="scientific">Nothocercus nigrocapillus</name>
    <dbReference type="NCBI Taxonomy" id="1977171"/>
    <lineage>
        <taxon>Eukaryota</taxon>
        <taxon>Metazoa</taxon>
        <taxon>Chordata</taxon>
        <taxon>Craniata</taxon>
        <taxon>Vertebrata</taxon>
        <taxon>Euteleostomi</taxon>
        <taxon>Archelosauria</taxon>
        <taxon>Archosauria</taxon>
        <taxon>Dinosauria</taxon>
        <taxon>Saurischia</taxon>
        <taxon>Theropoda</taxon>
        <taxon>Coelurosauria</taxon>
        <taxon>Aves</taxon>
        <taxon>Palaeognathae</taxon>
        <taxon>Tinamiformes</taxon>
        <taxon>Tinamidae</taxon>
        <taxon>Nothocercus</taxon>
    </lineage>
</organism>
<evidence type="ECO:0000256" key="5">
    <source>
        <dbReference type="ARBA" id="ARBA00023180"/>
    </source>
</evidence>
<dbReference type="PROSITE" id="PS50287">
    <property type="entry name" value="SRCR_2"/>
    <property type="match status" value="2"/>
</dbReference>
<comment type="function">
    <text evidence="6">Binds to extracellular matrix proteins. Binds to pathogen-associated molecular patterns (PAMPs) present on the cell walls of Gram-positive and Gram-negative bacteria and fungi, behaving as a pattern recognition receptor (PRR). Induces bacterial and fungal aggregation and subsequent inhibition of PAMP-induced cytokine release. Does not possess intrinsic bactericidal activity. May play a role in the innate defense and homeostasis of certain epithelial surfaces.</text>
</comment>
<sequence>RCSGRLEVLHEQRWGSVCDDAWDLLDAEVVCWQLGCGAALSAPGSAHFGHGYGPFWLDRVHCTGREAALSECHAEPWGPHNCSRGQEASVVCAGNCLCVISLLFCAVMARHGEGGSSALDLQLVNGSSRCMGRVEVLHNHTWGSVCAEGWDVQDAEVLCRELGCG</sequence>
<evidence type="ECO:0000256" key="6">
    <source>
        <dbReference type="ARBA" id="ARBA00058074"/>
    </source>
</evidence>
<keyword evidence="12" id="KW-1185">Reference proteome</keyword>
<comment type="caution">
    <text evidence="9">Lacks conserved residue(s) required for the propagation of feature annotation.</text>
</comment>
<keyword evidence="4" id="KW-0675">Receptor</keyword>
<protein>
    <recommendedName>
        <fullName evidence="8">Soluble scavenger receptor cysteine-rich domain-containing protein SSC5D</fullName>
    </recommendedName>
</protein>
<dbReference type="PRINTS" id="PR00258">
    <property type="entry name" value="SPERACTRCPTR"/>
</dbReference>
<evidence type="ECO:0000313" key="12">
    <source>
        <dbReference type="Proteomes" id="UP000661971"/>
    </source>
</evidence>
<evidence type="ECO:0000256" key="9">
    <source>
        <dbReference type="PROSITE-ProRule" id="PRU00196"/>
    </source>
</evidence>
<evidence type="ECO:0000259" key="10">
    <source>
        <dbReference type="PROSITE" id="PS50287"/>
    </source>
</evidence>
<comment type="subunit">
    <text evidence="7">Interacts with LGALS1 and laminin.</text>
</comment>
<feature type="disulfide bond" evidence="9">
    <location>
        <begin position="62"/>
        <end position="72"/>
    </location>
</feature>
<name>A0A851TRJ8_9AVES</name>
<evidence type="ECO:0000256" key="1">
    <source>
        <dbReference type="ARBA" id="ARBA00022729"/>
    </source>
</evidence>
<keyword evidence="2" id="KW-0677">Repeat</keyword>
<keyword evidence="3 9" id="KW-1015">Disulfide bond</keyword>
<gene>
    <name evidence="11" type="primary">Dmbt1_8</name>
    <name evidence="11" type="ORF">NOTNIG_R11472</name>
</gene>
<dbReference type="GO" id="GO:0016020">
    <property type="term" value="C:membrane"/>
    <property type="evidence" value="ECO:0007669"/>
    <property type="project" value="InterPro"/>
</dbReference>
<evidence type="ECO:0000256" key="3">
    <source>
        <dbReference type="ARBA" id="ARBA00023157"/>
    </source>
</evidence>
<feature type="disulfide bond" evidence="9">
    <location>
        <begin position="31"/>
        <end position="92"/>
    </location>
</feature>
<dbReference type="InterPro" id="IPR001190">
    <property type="entry name" value="SRCR"/>
</dbReference>